<evidence type="ECO:0000313" key="1">
    <source>
        <dbReference type="EMBL" id="MPL90749.1"/>
    </source>
</evidence>
<sequence length="268" mass="31181">MNYKELYEFAYNFLLTFENVTESILERHLVPDLIKPKDLNKIYFKLCESAQNRQMSAKVIGQSIGGIENLKKLLFEFDPKRVSEKYKKNESNKLLIDIISTLKPKGQLRTTNRSIWPQFCKSIIDSAYFLNSFDNVIDFYDWADFFIHDKKAKLSLPLLISAEIHGIGFPLACDFLKEIGYIEYSKPDTHLRDIFFALNIVDNYEKSIIKQDFEILQVVDKIAFENNTTPYAVDKVFWLIGSGNFYSSNIKIGGQKQKFIDKFKSIIS</sequence>
<comment type="caution">
    <text evidence="1">The sequence shown here is derived from an EMBL/GenBank/DDBJ whole genome shotgun (WGS) entry which is preliminary data.</text>
</comment>
<accession>A0A644VH85</accession>
<protein>
    <submittedName>
        <fullName evidence="1">Uncharacterized protein</fullName>
    </submittedName>
</protein>
<organism evidence="1">
    <name type="scientific">bioreactor metagenome</name>
    <dbReference type="NCBI Taxonomy" id="1076179"/>
    <lineage>
        <taxon>unclassified sequences</taxon>
        <taxon>metagenomes</taxon>
        <taxon>ecological metagenomes</taxon>
    </lineage>
</organism>
<dbReference type="AlphaFoldDB" id="A0A644VH85"/>
<gene>
    <name evidence="1" type="ORF">SDC9_36805</name>
</gene>
<reference evidence="1" key="1">
    <citation type="submission" date="2019-08" db="EMBL/GenBank/DDBJ databases">
        <authorList>
            <person name="Kucharzyk K."/>
            <person name="Murdoch R.W."/>
            <person name="Higgins S."/>
            <person name="Loffler F."/>
        </authorList>
    </citation>
    <scope>NUCLEOTIDE SEQUENCE</scope>
</reference>
<dbReference type="EMBL" id="VSSQ01000312">
    <property type="protein sequence ID" value="MPL90749.1"/>
    <property type="molecule type" value="Genomic_DNA"/>
</dbReference>
<name>A0A644VH85_9ZZZZ</name>
<proteinExistence type="predicted"/>